<feature type="transmembrane region" description="Helical" evidence="5">
    <location>
        <begin position="691"/>
        <end position="709"/>
    </location>
</feature>
<keyword evidence="9" id="KW-1185">Reference proteome</keyword>
<reference evidence="8" key="1">
    <citation type="submission" date="2019-08" db="EMBL/GenBank/DDBJ databases">
        <title>The genome of the North American firefly Photinus pyralis.</title>
        <authorList>
            <consortium name="Photinus pyralis genome working group"/>
            <person name="Fallon T.R."/>
            <person name="Sander Lower S.E."/>
            <person name="Weng J.-K."/>
        </authorList>
    </citation>
    <scope>NUCLEOTIDE SEQUENCE</scope>
    <source>
        <strain evidence="8">TRF0915ILg1</strain>
        <tissue evidence="8">Whole body</tissue>
    </source>
</reference>
<dbReference type="PANTHER" id="PTHR24096:SF149">
    <property type="entry name" value="AMP-BINDING DOMAIN-CONTAINING PROTEIN-RELATED"/>
    <property type="match status" value="1"/>
</dbReference>
<feature type="domain" description="AMP-dependent synthetase/ligase" evidence="6">
    <location>
        <begin position="499"/>
        <end position="779"/>
    </location>
</feature>
<dbReference type="AlphaFoldDB" id="A0A8K0G5Z4"/>
<evidence type="ECO:0000256" key="5">
    <source>
        <dbReference type="SAM" id="Phobius"/>
    </source>
</evidence>
<dbReference type="InterPro" id="IPR045851">
    <property type="entry name" value="AMP-bd_C_sf"/>
</dbReference>
<dbReference type="Gene3D" id="3.40.50.12780">
    <property type="entry name" value="N-terminal domain of ligase-like"/>
    <property type="match status" value="2"/>
</dbReference>
<dbReference type="Pfam" id="PF00501">
    <property type="entry name" value="AMP-binding"/>
    <property type="match status" value="2"/>
</dbReference>
<evidence type="ECO:0000256" key="1">
    <source>
        <dbReference type="ARBA" id="ARBA00004275"/>
    </source>
</evidence>
<evidence type="ECO:0000256" key="4">
    <source>
        <dbReference type="ARBA" id="ARBA00023140"/>
    </source>
</evidence>
<evidence type="ECO:0000259" key="6">
    <source>
        <dbReference type="Pfam" id="PF00501"/>
    </source>
</evidence>
<accession>A0A8K0G5Z4</accession>
<comment type="subcellular location">
    <subcellularLocation>
        <location evidence="1">Peroxisome</location>
    </subcellularLocation>
</comment>
<evidence type="ECO:0000313" key="9">
    <source>
        <dbReference type="Proteomes" id="UP000801492"/>
    </source>
</evidence>
<keyword evidence="3" id="KW-0436">Ligase</keyword>
<dbReference type="InterPro" id="IPR025110">
    <property type="entry name" value="AMP-bd_C"/>
</dbReference>
<dbReference type="GO" id="GO:0016405">
    <property type="term" value="F:CoA-ligase activity"/>
    <property type="evidence" value="ECO:0007669"/>
    <property type="project" value="TreeGrafter"/>
</dbReference>
<dbReference type="SUPFAM" id="SSF56801">
    <property type="entry name" value="Acetyl-CoA synthetase-like"/>
    <property type="match status" value="2"/>
</dbReference>
<sequence length="781" mass="86904">MRAKGLKQKDIITICSITRMEICVPYIASIFLGVIPSTLDPSLSVTDMVHLIKQVKPKLLFVGEEAIKVMEDVLREASLDVEMVVFGPTTVYTSFLEFLEEDPEEDEFKPVPIDDLKETVAILFSSGTSGLPKGICLTHQGFLLQCYRTGSALPTARVLTFGSFYWISTVNILISASMHGSSRIIVPRFDLAGFWKLINTYKPTMLFLSPSLVAILLKIERPESVKRLPLKLVILSGGPISEKHMRAFQKVVPESLVMLAYAQTELTGPATFFKPDRPEELAMLQMKPTSSGTVAPGFSIEIVDPESEEVLGPNEKGELRIKTDCVMSGYYNMDSSDAFDSNGWLRTGDIAYYDDDRCLFVVDRFKEVLKYRSYQVVPAVIETVLLQHLAVEAAVVFGIPHEEDGDHPMALVVVSQNFKGISPEEIEKFVEERVSDAQKLRGGVKIVERIPLTITGKVKRRELRDKVISGSNNEGKIITTPHLNYVPDERGLGYVYFTHMRKHQNKTVQIDALSGEKDTFSSLLQRCIRTAITMRSKGITPDDTVALCTFNHLNGVVPYISTIFIGAKAAALDPTLSLVDTTHLLKQVTPKIIFVVPQAIELIEKAAEEISSDVEIVVFGETEKHTKFSDFLQPKDGEDSFEPVAPKSLFDTAIIFFSSGTSGMPKGICLTHYGLLGQTMSMMSLGLDHDIILAFASLYWITSAIYWSICIIGGTTRLILPKFDPAVFWEIIHKFKPTCMFVAPTQVLAAYNQERPKHFKCDSLKDVYIGGGPLLKELLLQ</sequence>
<evidence type="ECO:0000256" key="3">
    <source>
        <dbReference type="ARBA" id="ARBA00022598"/>
    </source>
</evidence>
<dbReference type="GO" id="GO:0005777">
    <property type="term" value="C:peroxisome"/>
    <property type="evidence" value="ECO:0007669"/>
    <property type="project" value="UniProtKB-SubCell"/>
</dbReference>
<evidence type="ECO:0000313" key="8">
    <source>
        <dbReference type="EMBL" id="KAF2887294.1"/>
    </source>
</evidence>
<gene>
    <name evidence="8" type="ORF">ILUMI_18879</name>
</gene>
<proteinExistence type="inferred from homology"/>
<comment type="similarity">
    <text evidence="2">Belongs to the ATP-dependent AMP-binding enzyme family.</text>
</comment>
<dbReference type="InterPro" id="IPR000873">
    <property type="entry name" value="AMP-dep_synth/lig_dom"/>
</dbReference>
<name>A0A8K0G5Z4_IGNLU</name>
<dbReference type="PROSITE" id="PS00455">
    <property type="entry name" value="AMP_BINDING"/>
    <property type="match status" value="2"/>
</dbReference>
<keyword evidence="5" id="KW-0472">Membrane</keyword>
<feature type="non-terminal residue" evidence="8">
    <location>
        <position position="781"/>
    </location>
</feature>
<dbReference type="InterPro" id="IPR042099">
    <property type="entry name" value="ANL_N_sf"/>
</dbReference>
<dbReference type="Gene3D" id="3.30.300.30">
    <property type="match status" value="1"/>
</dbReference>
<keyword evidence="5" id="KW-1133">Transmembrane helix</keyword>
<keyword evidence="5" id="KW-0812">Transmembrane</keyword>
<dbReference type="InterPro" id="IPR020845">
    <property type="entry name" value="AMP-binding_CS"/>
</dbReference>
<dbReference type="PANTHER" id="PTHR24096">
    <property type="entry name" value="LONG-CHAIN-FATTY-ACID--COA LIGASE"/>
    <property type="match status" value="1"/>
</dbReference>
<protein>
    <submittedName>
        <fullName evidence="8">Uncharacterized protein</fullName>
    </submittedName>
</protein>
<organism evidence="8 9">
    <name type="scientific">Ignelater luminosus</name>
    <name type="common">Cucubano</name>
    <name type="synonym">Pyrophorus luminosus</name>
    <dbReference type="NCBI Taxonomy" id="2038154"/>
    <lineage>
        <taxon>Eukaryota</taxon>
        <taxon>Metazoa</taxon>
        <taxon>Ecdysozoa</taxon>
        <taxon>Arthropoda</taxon>
        <taxon>Hexapoda</taxon>
        <taxon>Insecta</taxon>
        <taxon>Pterygota</taxon>
        <taxon>Neoptera</taxon>
        <taxon>Endopterygota</taxon>
        <taxon>Coleoptera</taxon>
        <taxon>Polyphaga</taxon>
        <taxon>Elateriformia</taxon>
        <taxon>Elateroidea</taxon>
        <taxon>Elateridae</taxon>
        <taxon>Agrypninae</taxon>
        <taxon>Pyrophorini</taxon>
        <taxon>Ignelater</taxon>
    </lineage>
</organism>
<dbReference type="Pfam" id="PF13193">
    <property type="entry name" value="AMP-binding_C"/>
    <property type="match status" value="1"/>
</dbReference>
<keyword evidence="4" id="KW-0576">Peroxisome</keyword>
<feature type="domain" description="AMP-dependent synthetase/ligase" evidence="6">
    <location>
        <begin position="2"/>
        <end position="331"/>
    </location>
</feature>
<evidence type="ECO:0000259" key="7">
    <source>
        <dbReference type="Pfam" id="PF13193"/>
    </source>
</evidence>
<comment type="caution">
    <text evidence="8">The sequence shown here is derived from an EMBL/GenBank/DDBJ whole genome shotgun (WGS) entry which is preliminary data.</text>
</comment>
<dbReference type="Proteomes" id="UP000801492">
    <property type="component" value="Unassembled WGS sequence"/>
</dbReference>
<feature type="domain" description="AMP-binding enzyme C-terminal" evidence="7">
    <location>
        <begin position="381"/>
        <end position="457"/>
    </location>
</feature>
<dbReference type="OrthoDB" id="10253869at2759"/>
<evidence type="ECO:0000256" key="2">
    <source>
        <dbReference type="ARBA" id="ARBA00006432"/>
    </source>
</evidence>
<dbReference type="EMBL" id="VTPC01084243">
    <property type="protein sequence ID" value="KAF2887294.1"/>
    <property type="molecule type" value="Genomic_DNA"/>
</dbReference>